<feature type="region of interest" description="Disordered" evidence="1">
    <location>
        <begin position="244"/>
        <end position="326"/>
    </location>
</feature>
<feature type="compositionally biased region" description="Low complexity" evidence="1">
    <location>
        <begin position="272"/>
        <end position="285"/>
    </location>
</feature>
<evidence type="ECO:0000256" key="1">
    <source>
        <dbReference type="SAM" id="MobiDB-lite"/>
    </source>
</evidence>
<accession>M1VB24</accession>
<gene>
    <name evidence="2" type="ORF">CYME_CMF026C</name>
</gene>
<dbReference type="Gramene" id="CMF026CT">
    <property type="protein sequence ID" value="CMF026CT"/>
    <property type="gene ID" value="CMF026C"/>
</dbReference>
<name>M1VB24_CYAM1</name>
<dbReference type="AlphaFoldDB" id="M1VB24"/>
<dbReference type="HOGENOM" id="CLU_853538_0_0_1"/>
<dbReference type="KEGG" id="cme:CYME_CMF026C"/>
<dbReference type="RefSeq" id="XP_005535703.1">
    <property type="nucleotide sequence ID" value="XM_005535646.1"/>
</dbReference>
<keyword evidence="3" id="KW-1185">Reference proteome</keyword>
<dbReference type="OrthoDB" id="10591281at2759"/>
<feature type="region of interest" description="Disordered" evidence="1">
    <location>
        <begin position="1"/>
        <end position="22"/>
    </location>
</feature>
<protein>
    <submittedName>
        <fullName evidence="2">Uncharacterized protein</fullName>
    </submittedName>
</protein>
<proteinExistence type="predicted"/>
<sequence>MAAKAEPGHPESGKLHQRWRKAKEAGNLSTFASPAELRALVQAKLTPEEQVRFGMQCAGLAAKALEVLDKSLTSLEQDIENESCDWEIESDAAMDRVARRFLADLEQLKQTGSARRLTQLSIWRRISRYVVLAERRAAEASRQREHELQAEGSPFVRQVAKIADQASKTPGYRQVVAWEHLEELADAATADGAFGSQSRSMSRILRRPESRFRLLLTKLELGEELCTPEERRLMLALDTSDARLEPERMRSRKRAPGGAQDGASAKRDHGRSASVSSSSSSSSSSLDPEHEDDVHPAAKNASSVRKKRRHHRRRSSNKNETLENPQ</sequence>
<dbReference type="GeneID" id="16993103"/>
<organism evidence="2 3">
    <name type="scientific">Cyanidioschyzon merolae (strain NIES-3377 / 10D)</name>
    <name type="common">Unicellular red alga</name>
    <dbReference type="NCBI Taxonomy" id="280699"/>
    <lineage>
        <taxon>Eukaryota</taxon>
        <taxon>Rhodophyta</taxon>
        <taxon>Bangiophyceae</taxon>
        <taxon>Cyanidiales</taxon>
        <taxon>Cyanidiaceae</taxon>
        <taxon>Cyanidioschyzon</taxon>
    </lineage>
</organism>
<reference evidence="2 3" key="2">
    <citation type="journal article" date="2007" name="BMC Biol.">
        <title>A 100%-complete sequence reveals unusually simple genomic features in the hot-spring red alga Cyanidioschyzon merolae.</title>
        <authorList>
            <person name="Nozaki H."/>
            <person name="Takano H."/>
            <person name="Misumi O."/>
            <person name="Terasawa K."/>
            <person name="Matsuzaki M."/>
            <person name="Maruyama S."/>
            <person name="Nishida K."/>
            <person name="Yagisawa F."/>
            <person name="Yoshida Y."/>
            <person name="Fujiwara T."/>
            <person name="Takio S."/>
            <person name="Tamura K."/>
            <person name="Chung S.J."/>
            <person name="Nakamura S."/>
            <person name="Kuroiwa H."/>
            <person name="Tanaka K."/>
            <person name="Sato N."/>
            <person name="Kuroiwa T."/>
        </authorList>
    </citation>
    <scope>NUCLEOTIDE SEQUENCE [LARGE SCALE GENOMIC DNA]</scope>
    <source>
        <strain evidence="2 3">10D</strain>
    </source>
</reference>
<reference evidence="2 3" key="1">
    <citation type="journal article" date="2004" name="Nature">
        <title>Genome sequence of the ultrasmall unicellular red alga Cyanidioschyzon merolae 10D.</title>
        <authorList>
            <person name="Matsuzaki M."/>
            <person name="Misumi O."/>
            <person name="Shin-i T."/>
            <person name="Maruyama S."/>
            <person name="Takahara M."/>
            <person name="Miyagishima S."/>
            <person name="Mori T."/>
            <person name="Nishida K."/>
            <person name="Yagisawa F."/>
            <person name="Nishida K."/>
            <person name="Yoshida Y."/>
            <person name="Nishimura Y."/>
            <person name="Nakao S."/>
            <person name="Kobayashi T."/>
            <person name="Momoyama Y."/>
            <person name="Higashiyama T."/>
            <person name="Minoda A."/>
            <person name="Sano M."/>
            <person name="Nomoto H."/>
            <person name="Oishi K."/>
            <person name="Hayashi H."/>
            <person name="Ohta F."/>
            <person name="Nishizaka S."/>
            <person name="Haga S."/>
            <person name="Miura S."/>
            <person name="Morishita T."/>
            <person name="Kabeya Y."/>
            <person name="Terasawa K."/>
            <person name="Suzuki Y."/>
            <person name="Ishii Y."/>
            <person name="Asakawa S."/>
            <person name="Takano H."/>
            <person name="Ohta N."/>
            <person name="Kuroiwa H."/>
            <person name="Tanaka K."/>
            <person name="Shimizu N."/>
            <person name="Sugano S."/>
            <person name="Sato N."/>
            <person name="Nozaki H."/>
            <person name="Ogasawara N."/>
            <person name="Kohara Y."/>
            <person name="Kuroiwa T."/>
        </authorList>
    </citation>
    <scope>NUCLEOTIDE SEQUENCE [LARGE SCALE GENOMIC DNA]</scope>
    <source>
        <strain evidence="2 3">10D</strain>
    </source>
</reference>
<evidence type="ECO:0000313" key="2">
    <source>
        <dbReference type="EMBL" id="BAM79417.1"/>
    </source>
</evidence>
<evidence type="ECO:0000313" key="3">
    <source>
        <dbReference type="Proteomes" id="UP000007014"/>
    </source>
</evidence>
<feature type="compositionally biased region" description="Basic and acidic residues" evidence="1">
    <location>
        <begin position="1"/>
        <end position="14"/>
    </location>
</feature>
<dbReference type="Proteomes" id="UP000007014">
    <property type="component" value="Chromosome 6"/>
</dbReference>
<feature type="compositionally biased region" description="Basic residues" evidence="1">
    <location>
        <begin position="304"/>
        <end position="316"/>
    </location>
</feature>
<dbReference type="EMBL" id="AP006488">
    <property type="protein sequence ID" value="BAM79417.1"/>
    <property type="molecule type" value="Genomic_DNA"/>
</dbReference>